<feature type="compositionally biased region" description="Basic and acidic residues" evidence="4">
    <location>
        <begin position="317"/>
        <end position="330"/>
    </location>
</feature>
<keyword evidence="8" id="KW-1185">Reference proteome</keyword>
<keyword evidence="7" id="KW-0012">Acyltransferase</keyword>
<feature type="compositionally biased region" description="Basic and acidic residues" evidence="4">
    <location>
        <begin position="744"/>
        <end position="754"/>
    </location>
</feature>
<evidence type="ECO:0000259" key="6">
    <source>
        <dbReference type="PROSITE" id="PS50908"/>
    </source>
</evidence>
<evidence type="ECO:0000256" key="3">
    <source>
        <dbReference type="PROSITE-ProRule" id="PRU00175"/>
    </source>
</evidence>
<dbReference type="GO" id="GO:0061630">
    <property type="term" value="F:ubiquitin protein ligase activity"/>
    <property type="evidence" value="ECO:0007669"/>
    <property type="project" value="UniProtKB-EC"/>
</dbReference>
<dbReference type="PROSITE" id="PS50089">
    <property type="entry name" value="ZF_RING_2"/>
    <property type="match status" value="1"/>
</dbReference>
<feature type="compositionally biased region" description="Polar residues" evidence="4">
    <location>
        <begin position="536"/>
        <end position="560"/>
    </location>
</feature>
<feature type="domain" description="RWD" evidence="6">
    <location>
        <begin position="53"/>
        <end position="162"/>
    </location>
</feature>
<feature type="compositionally biased region" description="Basic and acidic residues" evidence="4">
    <location>
        <begin position="362"/>
        <end position="382"/>
    </location>
</feature>
<dbReference type="InterPro" id="IPR039133">
    <property type="entry name" value="RNF25"/>
</dbReference>
<dbReference type="Gene3D" id="3.10.110.10">
    <property type="entry name" value="Ubiquitin Conjugating Enzyme"/>
    <property type="match status" value="1"/>
</dbReference>
<dbReference type="CDD" id="cd23818">
    <property type="entry name" value="RWD_RNF25"/>
    <property type="match status" value="1"/>
</dbReference>
<feature type="domain" description="RING-type" evidence="5">
    <location>
        <begin position="169"/>
        <end position="233"/>
    </location>
</feature>
<organism evidence="7 8">
    <name type="scientific">Mytilus coruscus</name>
    <name type="common">Sea mussel</name>
    <dbReference type="NCBI Taxonomy" id="42192"/>
    <lineage>
        <taxon>Eukaryota</taxon>
        <taxon>Metazoa</taxon>
        <taxon>Spiralia</taxon>
        <taxon>Lophotrochozoa</taxon>
        <taxon>Mollusca</taxon>
        <taxon>Bivalvia</taxon>
        <taxon>Autobranchia</taxon>
        <taxon>Pteriomorphia</taxon>
        <taxon>Mytilida</taxon>
        <taxon>Mytiloidea</taxon>
        <taxon>Mytilidae</taxon>
        <taxon>Mytilinae</taxon>
        <taxon>Mytilus</taxon>
    </lineage>
</organism>
<dbReference type="GO" id="GO:0016567">
    <property type="term" value="P:protein ubiquitination"/>
    <property type="evidence" value="ECO:0007669"/>
    <property type="project" value="TreeGrafter"/>
</dbReference>
<dbReference type="Pfam" id="PF05773">
    <property type="entry name" value="RWD"/>
    <property type="match status" value="1"/>
</dbReference>
<evidence type="ECO:0000259" key="5">
    <source>
        <dbReference type="PROSITE" id="PS50089"/>
    </source>
</evidence>
<keyword evidence="1 3" id="KW-0479">Metal-binding</keyword>
<keyword evidence="2" id="KW-0862">Zinc</keyword>
<feature type="compositionally biased region" description="Basic and acidic residues" evidence="4">
    <location>
        <begin position="702"/>
        <end position="737"/>
    </location>
</feature>
<evidence type="ECO:0000256" key="4">
    <source>
        <dbReference type="SAM" id="MobiDB-lite"/>
    </source>
</evidence>
<evidence type="ECO:0000313" key="7">
    <source>
        <dbReference type="EMBL" id="CAC5377549.1"/>
    </source>
</evidence>
<dbReference type="SMART" id="SM00184">
    <property type="entry name" value="RING"/>
    <property type="match status" value="1"/>
</dbReference>
<accession>A0A6J8B4S8</accession>
<evidence type="ECO:0000256" key="1">
    <source>
        <dbReference type="ARBA" id="ARBA00022771"/>
    </source>
</evidence>
<dbReference type="FunFam" id="3.10.110.10:FF:000052">
    <property type="entry name" value="Putative e3 ubiquitin-protein ligase rnf25"/>
    <property type="match status" value="1"/>
</dbReference>
<feature type="compositionally biased region" description="Polar residues" evidence="4">
    <location>
        <begin position="687"/>
        <end position="701"/>
    </location>
</feature>
<dbReference type="OrthoDB" id="432311at2759"/>
<dbReference type="PROSITE" id="PS50908">
    <property type="entry name" value="RWD"/>
    <property type="match status" value="1"/>
</dbReference>
<dbReference type="CDD" id="cd16470">
    <property type="entry name" value="RING-H2_RNF25"/>
    <property type="match status" value="1"/>
</dbReference>
<evidence type="ECO:0000256" key="2">
    <source>
        <dbReference type="ARBA" id="ARBA00022833"/>
    </source>
</evidence>
<dbReference type="PANTHER" id="PTHR13198">
    <property type="entry name" value="RING FINGER PROTEIN 25"/>
    <property type="match status" value="1"/>
</dbReference>
<dbReference type="InterPro" id="IPR016135">
    <property type="entry name" value="UBQ-conjugating_enzyme/RWD"/>
</dbReference>
<dbReference type="InterPro" id="IPR006575">
    <property type="entry name" value="RWD_dom"/>
</dbReference>
<dbReference type="PANTHER" id="PTHR13198:SF4">
    <property type="entry name" value="E3 UBIQUITIN-PROTEIN LIGASE RNF25"/>
    <property type="match status" value="1"/>
</dbReference>
<protein>
    <submittedName>
        <fullName evidence="7">RNF25</fullName>
        <ecNumber evidence="7">2.3.2.27</ecNumber>
    </submittedName>
</protein>
<keyword evidence="1 3" id="KW-0863">Zinc-finger</keyword>
<dbReference type="SMART" id="SM00591">
    <property type="entry name" value="RWD"/>
    <property type="match status" value="1"/>
</dbReference>
<gene>
    <name evidence="7" type="ORF">MCOR_13855</name>
</gene>
<name>A0A6J8B4S8_MYTCO</name>
<keyword evidence="7" id="KW-0808">Transferase</keyword>
<dbReference type="InterPro" id="IPR013083">
    <property type="entry name" value="Znf_RING/FYVE/PHD"/>
</dbReference>
<dbReference type="GO" id="GO:0008270">
    <property type="term" value="F:zinc ion binding"/>
    <property type="evidence" value="ECO:0007669"/>
    <property type="project" value="UniProtKB-KW"/>
</dbReference>
<dbReference type="Gene3D" id="3.30.40.10">
    <property type="entry name" value="Zinc/RING finger domain, C3HC4 (zinc finger)"/>
    <property type="match status" value="1"/>
</dbReference>
<feature type="compositionally biased region" description="Basic and acidic residues" evidence="4">
    <location>
        <begin position="766"/>
        <end position="777"/>
    </location>
</feature>
<feature type="compositionally biased region" description="Basic and acidic residues" evidence="4">
    <location>
        <begin position="577"/>
        <end position="686"/>
    </location>
</feature>
<dbReference type="AlphaFoldDB" id="A0A6J8B4S8"/>
<dbReference type="SUPFAM" id="SSF54495">
    <property type="entry name" value="UBC-like"/>
    <property type="match status" value="1"/>
</dbReference>
<dbReference type="EC" id="2.3.2.27" evidence="7"/>
<sequence length="818" mass="95105">MNENRIDEMDVMMRRNRRNPQIVYRHCVTFESLPDNNPQAYKIKLKTNLINMEELEVLESIYLDDIKVSKDEGDSPVSIQLQLHPATGDELDKRYVCMTLTLNLPQQYPDEVPDIVITNPRGIAEEEVQSLLEELENLALERVGGEMLYELIEVAKESLTDGNVPYCPCTICCEHFTEEDMFTKTDCYHYFHNNCLQRYITHQLGVQEQEKKSHIQHTEINEDDKKIKCPVCREEISYVQEFLQDDFSNLTKDETFYQPSCDLRVWQKNMAELYLKQKEKGGIIDVEAEKNRYLLTDSDNDIPIIVSRVISDNTEKDQIKQPIAEKEDNIKGTSVTSKFHKTGHGQGRHDREPHFRGHRFRDRYDRTHSASDRPNQTRDYDYRPSSGRQQEYSKRDNDKRPISGSNYRRGFGRGNNSKSPRNDSLIKSKDLKDNRNEKYNRGDKSNEKNGSVEEKLTKNDSDSPRNEVKVNDKKKKENEEINKIESSESTDEKKMGNGEKSDSTSDKGTREIKFVTKNESNPEEKMTAIDSRISEKNNAPANSSKLPVSKTQTKDSSQIACDQVKHDRYRGRGQRKHAGEVNRGEMKSQGRFRDEHHHENSRWRDQDHYYGNRKYYDDYRDNKYYDRRGQGQDNRKGQGQNYDRKTQGYYDNRKSREPKHRSENNRKMCEAKDREKLSSSDSRSTESAKTQQPGKLSSTDLKSTESAKTKDISNFDKSKTTHEQGAKSHDLNKEEKSRHIRKDVHREEKPEVPHRNKTSINNSKMNSDRQEKQDKNVDMVTGSSTTKTDNRTSRPPGFEVKGPPPGFSEKSVKPPPGF</sequence>
<dbReference type="InterPro" id="IPR001841">
    <property type="entry name" value="Znf_RING"/>
</dbReference>
<proteinExistence type="predicted"/>
<evidence type="ECO:0000313" key="8">
    <source>
        <dbReference type="Proteomes" id="UP000507470"/>
    </source>
</evidence>
<feature type="compositionally biased region" description="Basic residues" evidence="4">
    <location>
        <begin position="567"/>
        <end position="576"/>
    </location>
</feature>
<reference evidence="7 8" key="1">
    <citation type="submission" date="2020-06" db="EMBL/GenBank/DDBJ databases">
        <authorList>
            <person name="Li R."/>
            <person name="Bekaert M."/>
        </authorList>
    </citation>
    <scope>NUCLEOTIDE SEQUENCE [LARGE SCALE GENOMIC DNA]</scope>
    <source>
        <strain evidence="8">wild</strain>
    </source>
</reference>
<feature type="region of interest" description="Disordered" evidence="4">
    <location>
        <begin position="317"/>
        <end position="818"/>
    </location>
</feature>
<dbReference type="Proteomes" id="UP000507470">
    <property type="component" value="Unassembled WGS sequence"/>
</dbReference>
<feature type="compositionally biased region" description="Basic and acidic residues" evidence="4">
    <location>
        <begin position="391"/>
        <end position="401"/>
    </location>
</feature>
<dbReference type="EMBL" id="CACVKT020002379">
    <property type="protein sequence ID" value="CAC5377549.1"/>
    <property type="molecule type" value="Genomic_DNA"/>
</dbReference>
<feature type="compositionally biased region" description="Basic and acidic residues" evidence="4">
    <location>
        <begin position="420"/>
        <end position="535"/>
    </location>
</feature>
<dbReference type="SUPFAM" id="SSF57850">
    <property type="entry name" value="RING/U-box"/>
    <property type="match status" value="1"/>
</dbReference>
<dbReference type="GO" id="GO:0005634">
    <property type="term" value="C:nucleus"/>
    <property type="evidence" value="ECO:0007669"/>
    <property type="project" value="TreeGrafter"/>
</dbReference>